<name>A0A6F8XVK9_9ACTN</name>
<dbReference type="AlphaFoldDB" id="A0A6F8XVK9"/>
<evidence type="ECO:0000259" key="4">
    <source>
        <dbReference type="PROSITE" id="PS51118"/>
    </source>
</evidence>
<dbReference type="EMBL" id="AP022870">
    <property type="protein sequence ID" value="BCB77866.1"/>
    <property type="molecule type" value="Genomic_DNA"/>
</dbReference>
<keyword evidence="6" id="KW-1185">Reference proteome</keyword>
<gene>
    <name evidence="5" type="ORF">Pflav_042760</name>
</gene>
<dbReference type="KEGG" id="pfla:Pflav_042760"/>
<dbReference type="InterPro" id="IPR002577">
    <property type="entry name" value="HTH_HxlR"/>
</dbReference>
<dbReference type="SUPFAM" id="SSF46785">
    <property type="entry name" value="Winged helix' DNA-binding domain"/>
    <property type="match status" value="1"/>
</dbReference>
<dbReference type="PANTHER" id="PTHR33204">
    <property type="entry name" value="TRANSCRIPTIONAL REGULATOR, MARR FAMILY"/>
    <property type="match status" value="1"/>
</dbReference>
<evidence type="ECO:0000256" key="1">
    <source>
        <dbReference type="ARBA" id="ARBA00023015"/>
    </source>
</evidence>
<dbReference type="GO" id="GO:0003677">
    <property type="term" value="F:DNA binding"/>
    <property type="evidence" value="ECO:0007669"/>
    <property type="project" value="UniProtKB-KW"/>
</dbReference>
<reference evidence="5 6" key="2">
    <citation type="submission" date="2020-03" db="EMBL/GenBank/DDBJ databases">
        <authorList>
            <person name="Ichikawa N."/>
            <person name="Kimura A."/>
            <person name="Kitahashi Y."/>
            <person name="Uohara A."/>
        </authorList>
    </citation>
    <scope>NUCLEOTIDE SEQUENCE [LARGE SCALE GENOMIC DNA]</scope>
    <source>
        <strain evidence="5 6">NBRC 107702</strain>
    </source>
</reference>
<dbReference type="InterPro" id="IPR036388">
    <property type="entry name" value="WH-like_DNA-bd_sf"/>
</dbReference>
<keyword evidence="2" id="KW-0238">DNA-binding</keyword>
<dbReference type="PROSITE" id="PS51118">
    <property type="entry name" value="HTH_HXLR"/>
    <property type="match status" value="1"/>
</dbReference>
<dbReference type="Gene3D" id="1.10.10.10">
    <property type="entry name" value="Winged helix-like DNA-binding domain superfamily/Winged helix DNA-binding domain"/>
    <property type="match status" value="1"/>
</dbReference>
<proteinExistence type="predicted"/>
<dbReference type="PANTHER" id="PTHR33204:SF39">
    <property type="entry name" value="TRANSCRIPTIONAL REGULATORY PROTEIN"/>
    <property type="match status" value="1"/>
</dbReference>
<sequence length="136" mass="15488">MTELQTRPDERCELREVLDRVGDRWSVLVMSLLSEGPRRYSDLRRSSQGISQRMLSLTLRGLERDGLVTRTVRPTTPPQVSYELTAAGHALLAEVTSLLRWAELHLRHVAESRRRFDQTHAARARLSSVDVPLGTD</sequence>
<keyword evidence="3" id="KW-0804">Transcription</keyword>
<feature type="domain" description="HTH hxlR-type" evidence="4">
    <location>
        <begin position="12"/>
        <end position="110"/>
    </location>
</feature>
<evidence type="ECO:0000256" key="2">
    <source>
        <dbReference type="ARBA" id="ARBA00023125"/>
    </source>
</evidence>
<dbReference type="RefSeq" id="WP_173037535.1">
    <property type="nucleotide sequence ID" value="NZ_AP022870.1"/>
</dbReference>
<dbReference type="InterPro" id="IPR036390">
    <property type="entry name" value="WH_DNA-bd_sf"/>
</dbReference>
<evidence type="ECO:0000256" key="3">
    <source>
        <dbReference type="ARBA" id="ARBA00023163"/>
    </source>
</evidence>
<accession>A0A6F8XVK9</accession>
<dbReference type="Pfam" id="PF01638">
    <property type="entry name" value="HxlR"/>
    <property type="match status" value="1"/>
</dbReference>
<protein>
    <submittedName>
        <fullName evidence="5">Transcriptional regulator</fullName>
    </submittedName>
</protein>
<dbReference type="Proteomes" id="UP000502508">
    <property type="component" value="Chromosome"/>
</dbReference>
<keyword evidence="1" id="KW-0805">Transcription regulation</keyword>
<evidence type="ECO:0000313" key="6">
    <source>
        <dbReference type="Proteomes" id="UP000502508"/>
    </source>
</evidence>
<organism evidence="5 6">
    <name type="scientific">Phytohabitans flavus</name>
    <dbReference type="NCBI Taxonomy" id="1076124"/>
    <lineage>
        <taxon>Bacteria</taxon>
        <taxon>Bacillati</taxon>
        <taxon>Actinomycetota</taxon>
        <taxon>Actinomycetes</taxon>
        <taxon>Micromonosporales</taxon>
        <taxon>Micromonosporaceae</taxon>
    </lineage>
</organism>
<evidence type="ECO:0000313" key="5">
    <source>
        <dbReference type="EMBL" id="BCB77866.1"/>
    </source>
</evidence>
<reference evidence="5 6" key="1">
    <citation type="submission" date="2020-03" db="EMBL/GenBank/DDBJ databases">
        <title>Whole genome shotgun sequence of Phytohabitans flavus NBRC 107702.</title>
        <authorList>
            <person name="Komaki H."/>
            <person name="Tamura T."/>
        </authorList>
    </citation>
    <scope>NUCLEOTIDE SEQUENCE [LARGE SCALE GENOMIC DNA]</scope>
    <source>
        <strain evidence="5 6">NBRC 107702</strain>
    </source>
</reference>